<evidence type="ECO:0000313" key="1">
    <source>
        <dbReference type="EMBL" id="KOF62359.1"/>
    </source>
</evidence>
<sequence>SGNCIVVVDGGVIGGGGGGGVGVGVGGGGGCGGGGGGGGAGAGVGVGGICRGNFLNETPFMIVILLGEFII</sequence>
<protein>
    <submittedName>
        <fullName evidence="1">Uncharacterized protein</fullName>
    </submittedName>
</protein>
<dbReference type="EMBL" id="KQ433703">
    <property type="protein sequence ID" value="KOF62359.1"/>
    <property type="molecule type" value="Genomic_DNA"/>
</dbReference>
<organism evidence="1">
    <name type="scientific">Octopus bimaculoides</name>
    <name type="common">California two-spotted octopus</name>
    <dbReference type="NCBI Taxonomy" id="37653"/>
    <lineage>
        <taxon>Eukaryota</taxon>
        <taxon>Metazoa</taxon>
        <taxon>Spiralia</taxon>
        <taxon>Lophotrochozoa</taxon>
        <taxon>Mollusca</taxon>
        <taxon>Cephalopoda</taxon>
        <taxon>Coleoidea</taxon>
        <taxon>Octopodiformes</taxon>
        <taxon>Octopoda</taxon>
        <taxon>Incirrata</taxon>
        <taxon>Octopodidae</taxon>
        <taxon>Octopus</taxon>
    </lineage>
</organism>
<dbReference type="AlphaFoldDB" id="A0A0L8FFF4"/>
<name>A0A0L8FFF4_OCTBM</name>
<reference evidence="1" key="1">
    <citation type="submission" date="2015-07" db="EMBL/GenBank/DDBJ databases">
        <title>MeaNS - Measles Nucleotide Surveillance Program.</title>
        <authorList>
            <person name="Tran T."/>
            <person name="Druce J."/>
        </authorList>
    </citation>
    <scope>NUCLEOTIDE SEQUENCE</scope>
    <source>
        <strain evidence="1">UCB-OBI-ISO-001</strain>
        <tissue evidence="1">Gonad</tissue>
    </source>
</reference>
<proteinExistence type="predicted"/>
<accession>A0A0L8FFF4</accession>
<feature type="non-terminal residue" evidence="1">
    <location>
        <position position="1"/>
    </location>
</feature>
<gene>
    <name evidence="1" type="ORF">OCBIM_22023916mg</name>
</gene>